<dbReference type="PANTHER" id="PTHR43232:SF2">
    <property type="entry name" value="MOLYBDENUM COFACTOR BIOSYNTHESIS PROTEIN B"/>
    <property type="match status" value="1"/>
</dbReference>
<dbReference type="AlphaFoldDB" id="A0A832ZEQ8"/>
<accession>A0A832ZEQ8</accession>
<dbReference type="Gene3D" id="3.40.980.10">
    <property type="entry name" value="MoaB/Mog-like domain"/>
    <property type="match status" value="1"/>
</dbReference>
<evidence type="ECO:0000313" key="2">
    <source>
        <dbReference type="EMBL" id="HIP88967.1"/>
    </source>
</evidence>
<name>A0A832ZEQ8_9EURY</name>
<dbReference type="Proteomes" id="UP000653692">
    <property type="component" value="Unassembled WGS sequence"/>
</dbReference>
<dbReference type="GO" id="GO:0006777">
    <property type="term" value="P:Mo-molybdopterin cofactor biosynthetic process"/>
    <property type="evidence" value="ECO:0007669"/>
    <property type="project" value="InterPro"/>
</dbReference>
<dbReference type="EMBL" id="DQUR01000108">
    <property type="protein sequence ID" value="HIP88967.1"/>
    <property type="molecule type" value="Genomic_DNA"/>
</dbReference>
<dbReference type="Pfam" id="PF00994">
    <property type="entry name" value="MoCF_biosynth"/>
    <property type="match status" value="1"/>
</dbReference>
<gene>
    <name evidence="2" type="ORF">EYH24_03215</name>
</gene>
<feature type="non-terminal residue" evidence="2">
    <location>
        <position position="65"/>
    </location>
</feature>
<dbReference type="InterPro" id="IPR012245">
    <property type="entry name" value="MoaB"/>
</dbReference>
<reference evidence="2" key="1">
    <citation type="journal article" date="2020" name="ISME J.">
        <title>Gammaproteobacteria mediating utilization of methyl-, sulfur- and petroleum organic compounds in deep ocean hydrothermal plumes.</title>
        <authorList>
            <person name="Zhou Z."/>
            <person name="Liu Y."/>
            <person name="Pan J."/>
            <person name="Cron B.R."/>
            <person name="Toner B.M."/>
            <person name="Anantharaman K."/>
            <person name="Breier J.A."/>
            <person name="Dick G.J."/>
            <person name="Li M."/>
        </authorList>
    </citation>
    <scope>NUCLEOTIDE SEQUENCE</scope>
    <source>
        <strain evidence="2">SZUA-1476</strain>
    </source>
</reference>
<dbReference type="InterPro" id="IPR001453">
    <property type="entry name" value="MoaB/Mog_dom"/>
</dbReference>
<protein>
    <submittedName>
        <fullName evidence="2">Molybdenum cofactor biosynthesis protein</fullName>
    </submittedName>
</protein>
<comment type="caution">
    <text evidence="2">The sequence shown here is derived from an EMBL/GenBank/DDBJ whole genome shotgun (WGS) entry which is preliminary data.</text>
</comment>
<sequence>MSHEEHRAKAPKKFKFAVITVSDTASAGKKEDLSGYYIIEELKKAGNENTYYKIVPDEKLAILRA</sequence>
<organism evidence="2 3">
    <name type="scientific">Thermococcus paralvinellae</name>
    <dbReference type="NCBI Taxonomy" id="582419"/>
    <lineage>
        <taxon>Archaea</taxon>
        <taxon>Methanobacteriati</taxon>
        <taxon>Methanobacteriota</taxon>
        <taxon>Thermococci</taxon>
        <taxon>Thermococcales</taxon>
        <taxon>Thermococcaceae</taxon>
        <taxon>Thermococcus</taxon>
    </lineage>
</organism>
<dbReference type="PANTHER" id="PTHR43232">
    <property type="entry name" value="MOLYBDENUM COFACTOR BIOSYNTHESIS PROTEIN B"/>
    <property type="match status" value="1"/>
</dbReference>
<dbReference type="InterPro" id="IPR036425">
    <property type="entry name" value="MoaB/Mog-like_dom_sf"/>
</dbReference>
<dbReference type="GO" id="GO:0005829">
    <property type="term" value="C:cytosol"/>
    <property type="evidence" value="ECO:0007669"/>
    <property type="project" value="TreeGrafter"/>
</dbReference>
<evidence type="ECO:0000313" key="3">
    <source>
        <dbReference type="Proteomes" id="UP000653692"/>
    </source>
</evidence>
<feature type="domain" description="MoaB/Mog" evidence="1">
    <location>
        <begin position="17"/>
        <end position="63"/>
    </location>
</feature>
<proteinExistence type="predicted"/>
<dbReference type="SUPFAM" id="SSF53218">
    <property type="entry name" value="Molybdenum cofactor biosynthesis proteins"/>
    <property type="match status" value="1"/>
</dbReference>
<evidence type="ECO:0000259" key="1">
    <source>
        <dbReference type="Pfam" id="PF00994"/>
    </source>
</evidence>